<evidence type="ECO:0000313" key="2">
    <source>
        <dbReference type="Proteomes" id="UP000765509"/>
    </source>
</evidence>
<protein>
    <submittedName>
        <fullName evidence="1">Uncharacterized protein</fullName>
    </submittedName>
</protein>
<accession>A0A9Q3JFN6</accession>
<comment type="caution">
    <text evidence="1">The sequence shown here is derived from an EMBL/GenBank/DDBJ whole genome shotgun (WGS) entry which is preliminary data.</text>
</comment>
<organism evidence="1 2">
    <name type="scientific">Austropuccinia psidii MF-1</name>
    <dbReference type="NCBI Taxonomy" id="1389203"/>
    <lineage>
        <taxon>Eukaryota</taxon>
        <taxon>Fungi</taxon>
        <taxon>Dikarya</taxon>
        <taxon>Basidiomycota</taxon>
        <taxon>Pucciniomycotina</taxon>
        <taxon>Pucciniomycetes</taxon>
        <taxon>Pucciniales</taxon>
        <taxon>Sphaerophragmiaceae</taxon>
        <taxon>Austropuccinia</taxon>
    </lineage>
</organism>
<proteinExistence type="predicted"/>
<dbReference type="Proteomes" id="UP000765509">
    <property type="component" value="Unassembled WGS sequence"/>
</dbReference>
<keyword evidence="2" id="KW-1185">Reference proteome</keyword>
<reference evidence="1" key="1">
    <citation type="submission" date="2021-03" db="EMBL/GenBank/DDBJ databases">
        <title>Draft genome sequence of rust myrtle Austropuccinia psidii MF-1, a brazilian biotype.</title>
        <authorList>
            <person name="Quecine M.C."/>
            <person name="Pachon D.M.R."/>
            <person name="Bonatelli M.L."/>
            <person name="Correr F.H."/>
            <person name="Franceschini L.M."/>
            <person name="Leite T.F."/>
            <person name="Margarido G.R.A."/>
            <person name="Almeida C.A."/>
            <person name="Ferrarezi J.A."/>
            <person name="Labate C.A."/>
        </authorList>
    </citation>
    <scope>NUCLEOTIDE SEQUENCE</scope>
    <source>
        <strain evidence="1">MF-1</strain>
    </source>
</reference>
<dbReference type="OrthoDB" id="3253623at2759"/>
<evidence type="ECO:0000313" key="1">
    <source>
        <dbReference type="EMBL" id="MBW0560740.1"/>
    </source>
</evidence>
<sequence>MLCRSFHPSKICSLPHICFTTLNPNPASKRPPCQAGQVQLHGQPHLRNPKLRFISQSVLSWVTWLLNIPGVEESIDGWAQKKFSHQDLMIFDVTQGSVWKENMSASSSASLELGFGLFVDWFNPRGKKTAGKQLSIGIIVLYCLNLQPRYTCLAGVIP</sequence>
<dbReference type="EMBL" id="AVOT02069968">
    <property type="protein sequence ID" value="MBW0560740.1"/>
    <property type="molecule type" value="Genomic_DNA"/>
</dbReference>
<name>A0A9Q3JFN6_9BASI</name>
<gene>
    <name evidence="1" type="ORF">O181_100455</name>
</gene>
<dbReference type="AlphaFoldDB" id="A0A9Q3JFN6"/>